<dbReference type="CDD" id="cd02509">
    <property type="entry name" value="GDP-M1P_Guanylyltransferase"/>
    <property type="match status" value="1"/>
</dbReference>
<dbReference type="InterPro" id="IPR014710">
    <property type="entry name" value="RmlC-like_jellyroll"/>
</dbReference>
<keyword evidence="13" id="KW-1185">Reference proteome</keyword>
<dbReference type="InterPro" id="IPR051161">
    <property type="entry name" value="Mannose-6P_isomerase_type2"/>
</dbReference>
<evidence type="ECO:0000313" key="13">
    <source>
        <dbReference type="Proteomes" id="UP001058290"/>
    </source>
</evidence>
<evidence type="ECO:0000256" key="6">
    <source>
        <dbReference type="ARBA" id="ARBA00023134"/>
    </source>
</evidence>
<dbReference type="SUPFAM" id="SSF53448">
    <property type="entry name" value="Nucleotide-diphospho-sugar transferases"/>
    <property type="match status" value="1"/>
</dbReference>
<dbReference type="SUPFAM" id="SSF51182">
    <property type="entry name" value="RmlC-like cupins"/>
    <property type="match status" value="1"/>
</dbReference>
<dbReference type="InterPro" id="IPR049577">
    <property type="entry name" value="GMPP_N"/>
</dbReference>
<dbReference type="GO" id="GO:0004475">
    <property type="term" value="F:mannose-1-phosphate guanylyltransferase (GTP) activity"/>
    <property type="evidence" value="ECO:0007669"/>
    <property type="project" value="UniProtKB-EC"/>
</dbReference>
<evidence type="ECO:0000256" key="4">
    <source>
        <dbReference type="ARBA" id="ARBA00022695"/>
    </source>
</evidence>
<accession>A0ABY5ZUN6</accession>
<evidence type="ECO:0000256" key="3">
    <source>
        <dbReference type="ARBA" id="ARBA00022679"/>
    </source>
</evidence>
<keyword evidence="3 12" id="KW-0808">Transferase</keyword>
<gene>
    <name evidence="12" type="ORF">N4T19_16990</name>
</gene>
<evidence type="ECO:0000256" key="5">
    <source>
        <dbReference type="ARBA" id="ARBA00022741"/>
    </source>
</evidence>
<sequence>MPKLTPVILCGGSGTRLWPLSREHHPKQFLSLVGDGQSMLQNTAMRLQGVHSEIVQTSPVLVCNADHRFLAAQQLQEQGITDAKLVLEPAGKNTAPALTLAALVAEPGAVLLAMPADHVMTRPKQLHRAVEAAWPLASEGAMVTFGIVANRPETGYGYIQKGAADSYGAFGIESFAEKPTLELAEQYLRSGQYLWNSGLFMVRADQWLKAMAALQPTMLQACEQAMAQSSRDMDFIRPHAELFGACPADSIDYAVMEKLPVRSELGVPARVVPLDAGWSDLGAWDALWDVLPRDAQGNAGSGETLAIDTNNSLLFSESRLIAAVGLDNVVVVETADAVLVADKSRTQDVKKVVAALKAQNRTMASAHRKVHRPWGWYDSIDSGSRFQVKRIVVNPGAQLSLQMHHHRAEHWIVVKGTAQVTKGEETFLLGENESTFIPLGHIHRLANPGMLPLEIIEVQSGSYLGEDDIVRFEDPYGRGSPTSSSVLGKKTI</sequence>
<keyword evidence="4 12" id="KW-0548">Nucleotidyltransferase</keyword>
<dbReference type="Gene3D" id="2.60.120.10">
    <property type="entry name" value="Jelly Rolls"/>
    <property type="match status" value="1"/>
</dbReference>
<evidence type="ECO:0000259" key="10">
    <source>
        <dbReference type="Pfam" id="PF01050"/>
    </source>
</evidence>
<keyword evidence="6" id="KW-0342">GTP-binding</keyword>
<dbReference type="PANTHER" id="PTHR46390:SF1">
    <property type="entry name" value="MANNOSE-1-PHOSPHATE GUANYLYLTRANSFERASE"/>
    <property type="match status" value="1"/>
</dbReference>
<dbReference type="GO" id="GO:0004476">
    <property type="term" value="F:mannose-6-phosphate isomerase activity"/>
    <property type="evidence" value="ECO:0007669"/>
    <property type="project" value="UniProtKB-EC"/>
</dbReference>
<keyword evidence="5" id="KW-0547">Nucleotide-binding</keyword>
<name>A0ABY5ZUN6_9BURK</name>
<feature type="domain" description="Mannose-6-phosphate isomerase type II C-terminal" evidence="10">
    <location>
        <begin position="360"/>
        <end position="474"/>
    </location>
</feature>
<dbReference type="Pfam" id="PF22640">
    <property type="entry name" value="ManC_GMP_beta-helix"/>
    <property type="match status" value="1"/>
</dbReference>
<evidence type="ECO:0000256" key="1">
    <source>
        <dbReference type="ARBA" id="ARBA00006115"/>
    </source>
</evidence>
<dbReference type="Pfam" id="PF00483">
    <property type="entry name" value="NTP_transferase"/>
    <property type="match status" value="1"/>
</dbReference>
<dbReference type="EMBL" id="CP104377">
    <property type="protein sequence ID" value="UXC17389.1"/>
    <property type="molecule type" value="Genomic_DNA"/>
</dbReference>
<evidence type="ECO:0000259" key="11">
    <source>
        <dbReference type="Pfam" id="PF22640"/>
    </source>
</evidence>
<organism evidence="12 13">
    <name type="scientific">Comamonas squillarum</name>
    <dbReference type="NCBI Taxonomy" id="2977320"/>
    <lineage>
        <taxon>Bacteria</taxon>
        <taxon>Pseudomonadati</taxon>
        <taxon>Pseudomonadota</taxon>
        <taxon>Betaproteobacteria</taxon>
        <taxon>Burkholderiales</taxon>
        <taxon>Comamonadaceae</taxon>
        <taxon>Comamonas</taxon>
    </lineage>
</organism>
<comment type="catalytic activity">
    <reaction evidence="7">
        <text>alpha-D-mannose 1-phosphate + GTP + H(+) = GDP-alpha-D-mannose + diphosphate</text>
        <dbReference type="Rhea" id="RHEA:15229"/>
        <dbReference type="ChEBI" id="CHEBI:15378"/>
        <dbReference type="ChEBI" id="CHEBI:33019"/>
        <dbReference type="ChEBI" id="CHEBI:37565"/>
        <dbReference type="ChEBI" id="CHEBI:57527"/>
        <dbReference type="ChEBI" id="CHEBI:58409"/>
        <dbReference type="EC" id="2.7.7.13"/>
    </reaction>
</comment>
<evidence type="ECO:0000256" key="8">
    <source>
        <dbReference type="RuleBase" id="RU004190"/>
    </source>
</evidence>
<protein>
    <recommendedName>
        <fullName evidence="2">mannose-1-phosphate guanylyltransferase</fullName>
        <ecNumber evidence="2">2.7.7.13</ecNumber>
    </recommendedName>
</protein>
<feature type="domain" description="MannoseP isomerase/GMP-like beta-helix" evidence="11">
    <location>
        <begin position="302"/>
        <end position="356"/>
    </location>
</feature>
<dbReference type="InterPro" id="IPR054566">
    <property type="entry name" value="ManC/GMP-like_b-helix"/>
</dbReference>
<dbReference type="CDD" id="cd02213">
    <property type="entry name" value="cupin_PMI_typeII_C"/>
    <property type="match status" value="1"/>
</dbReference>
<evidence type="ECO:0000259" key="9">
    <source>
        <dbReference type="Pfam" id="PF00483"/>
    </source>
</evidence>
<evidence type="ECO:0000256" key="2">
    <source>
        <dbReference type="ARBA" id="ARBA00012387"/>
    </source>
</evidence>
<dbReference type="PANTHER" id="PTHR46390">
    <property type="entry name" value="MANNOSE-1-PHOSPHATE GUANYLYLTRANSFERASE"/>
    <property type="match status" value="1"/>
</dbReference>
<evidence type="ECO:0000256" key="7">
    <source>
        <dbReference type="ARBA" id="ARBA00047343"/>
    </source>
</evidence>
<dbReference type="Gene3D" id="3.90.550.10">
    <property type="entry name" value="Spore Coat Polysaccharide Biosynthesis Protein SpsA, Chain A"/>
    <property type="match status" value="1"/>
</dbReference>
<comment type="similarity">
    <text evidence="1 8">Belongs to the mannose-6-phosphate isomerase type 2 family.</text>
</comment>
<dbReference type="NCBIfam" id="TIGR01479">
    <property type="entry name" value="GMP_PMI"/>
    <property type="match status" value="1"/>
</dbReference>
<dbReference type="InterPro" id="IPR001538">
    <property type="entry name" value="Man6P_isomerase-2_C"/>
</dbReference>
<dbReference type="InterPro" id="IPR029044">
    <property type="entry name" value="Nucleotide-diphossugar_trans"/>
</dbReference>
<dbReference type="InterPro" id="IPR006375">
    <property type="entry name" value="Man1P_GuaTrfase/Man6P_Isoase"/>
</dbReference>
<dbReference type="Pfam" id="PF01050">
    <property type="entry name" value="MannoseP_isomer"/>
    <property type="match status" value="1"/>
</dbReference>
<dbReference type="RefSeq" id="WP_260718594.1">
    <property type="nucleotide sequence ID" value="NZ_CP104377.1"/>
</dbReference>
<evidence type="ECO:0000313" key="12">
    <source>
        <dbReference type="EMBL" id="UXC17389.1"/>
    </source>
</evidence>
<dbReference type="InterPro" id="IPR005835">
    <property type="entry name" value="NTP_transferase_dom"/>
</dbReference>
<dbReference type="Proteomes" id="UP001058290">
    <property type="component" value="Chromosome"/>
</dbReference>
<reference evidence="12" key="1">
    <citation type="submission" date="2022-09" db="EMBL/GenBank/DDBJ databases">
        <title>Bacterial diversity in gut of crayfish and pufferfish.</title>
        <authorList>
            <person name="Huang Y."/>
        </authorList>
    </citation>
    <scope>NUCLEOTIDE SEQUENCE</scope>
    <source>
        <strain evidence="12">PR12</strain>
    </source>
</reference>
<feature type="domain" description="Nucleotidyl transferase" evidence="9">
    <location>
        <begin position="6"/>
        <end position="295"/>
    </location>
</feature>
<proteinExistence type="inferred from homology"/>
<keyword evidence="12" id="KW-0413">Isomerase</keyword>
<dbReference type="InterPro" id="IPR011051">
    <property type="entry name" value="RmlC_Cupin_sf"/>
</dbReference>
<dbReference type="EC" id="2.7.7.13" evidence="2"/>